<protein>
    <submittedName>
        <fullName evidence="1">Uncharacterized protein</fullName>
    </submittedName>
</protein>
<gene>
    <name evidence="1" type="ORF">BN7_5412</name>
</gene>
<evidence type="ECO:0000313" key="2">
    <source>
        <dbReference type="Proteomes" id="UP000009328"/>
    </source>
</evidence>
<dbReference type="InParanoid" id="K0KRT4"/>
<dbReference type="AlphaFoldDB" id="K0KRT4"/>
<dbReference type="EMBL" id="CAIF01000212">
    <property type="protein sequence ID" value="CCH45826.1"/>
    <property type="molecule type" value="Genomic_DNA"/>
</dbReference>
<accession>K0KRT4</accession>
<organism evidence="1 2">
    <name type="scientific">Wickerhamomyces ciferrii (strain ATCC 14091 / BCRC 22168 / CBS 111 / JCM 3599 / NBRC 0793 / NRRL Y-1031 F-60-10)</name>
    <name type="common">Yeast</name>
    <name type="synonym">Pichia ciferrii</name>
    <dbReference type="NCBI Taxonomy" id="1206466"/>
    <lineage>
        <taxon>Eukaryota</taxon>
        <taxon>Fungi</taxon>
        <taxon>Dikarya</taxon>
        <taxon>Ascomycota</taxon>
        <taxon>Saccharomycotina</taxon>
        <taxon>Saccharomycetes</taxon>
        <taxon>Phaffomycetales</taxon>
        <taxon>Wickerhamomycetaceae</taxon>
        <taxon>Wickerhamomyces</taxon>
    </lineage>
</organism>
<sequence length="94" mass="11172">MAVNFENLFSDDREWLQDICDNLKEILPLPFTDSSFHDLARKRNIVIPKDSDEILRDGPSNYYHLNPYDDDDFCKSEFYLLSKSDFQILITYNN</sequence>
<reference evidence="1 2" key="1">
    <citation type="journal article" date="2012" name="Eukaryot. Cell">
        <title>Draft genome sequence of Wickerhamomyces ciferrii NRRL Y-1031 F-60-10.</title>
        <authorList>
            <person name="Schneider J."/>
            <person name="Andrea H."/>
            <person name="Blom J."/>
            <person name="Jaenicke S."/>
            <person name="Ruckert C."/>
            <person name="Schorsch C."/>
            <person name="Szczepanowski R."/>
            <person name="Farwick M."/>
            <person name="Goesmann A."/>
            <person name="Puhler A."/>
            <person name="Schaffer S."/>
            <person name="Tauch A."/>
            <person name="Kohler T."/>
            <person name="Brinkrolf K."/>
        </authorList>
    </citation>
    <scope>NUCLEOTIDE SEQUENCE [LARGE SCALE GENOMIC DNA]</scope>
    <source>
        <strain evidence="2">ATCC 14091 / BCRC 22168 / CBS 111 / JCM 3599 / NBRC 0793 / NRRL Y-1031 F-60-10</strain>
    </source>
</reference>
<dbReference type="HOGENOM" id="CLU_2387866_0_0_1"/>
<keyword evidence="2" id="KW-1185">Reference proteome</keyword>
<comment type="caution">
    <text evidence="1">The sequence shown here is derived from an EMBL/GenBank/DDBJ whole genome shotgun (WGS) entry which is preliminary data.</text>
</comment>
<dbReference type="Proteomes" id="UP000009328">
    <property type="component" value="Unassembled WGS sequence"/>
</dbReference>
<name>K0KRT4_WICCF</name>
<evidence type="ECO:0000313" key="1">
    <source>
        <dbReference type="EMBL" id="CCH45826.1"/>
    </source>
</evidence>
<proteinExistence type="predicted"/>